<evidence type="ECO:0000313" key="2">
    <source>
        <dbReference type="EMBL" id="GHF71365.1"/>
    </source>
</evidence>
<dbReference type="AlphaFoldDB" id="A0A8J3H360"/>
<evidence type="ECO:0000313" key="3">
    <source>
        <dbReference type="Proteomes" id="UP000626220"/>
    </source>
</evidence>
<name>A0A8J3H360_9RHOB</name>
<keyword evidence="3" id="KW-1185">Reference proteome</keyword>
<gene>
    <name evidence="2" type="ORF">GCM10017056_47880</name>
</gene>
<sequence>MGSTARGKGKLEGQAELFSESETTTRKLQGDFLVDGVRIPERGLGFPPDQTNSKSKLIAEYISLFQKVTRGGLYIDGFSAPQSREHEEAWTARRVLEITPPRLRVFWLCDADPSGLLQLRRLRDVHRKRHADPLLPR</sequence>
<reference evidence="2" key="1">
    <citation type="journal article" date="2014" name="Int. J. Syst. Evol. Microbiol.">
        <title>Complete genome sequence of Corynebacterium casei LMG S-19264T (=DSM 44701T), isolated from a smear-ripened cheese.</title>
        <authorList>
            <consortium name="US DOE Joint Genome Institute (JGI-PGF)"/>
            <person name="Walter F."/>
            <person name="Albersmeier A."/>
            <person name="Kalinowski J."/>
            <person name="Ruckert C."/>
        </authorList>
    </citation>
    <scope>NUCLEOTIDE SEQUENCE</scope>
    <source>
        <strain evidence="2">KCTC 42650</strain>
    </source>
</reference>
<proteinExistence type="predicted"/>
<dbReference type="RefSeq" id="WP_189682660.1">
    <property type="nucleotide sequence ID" value="NZ_BNCJ01000027.1"/>
</dbReference>
<comment type="caution">
    <text evidence="2">The sequence shown here is derived from an EMBL/GenBank/DDBJ whole genome shotgun (WGS) entry which is preliminary data.</text>
</comment>
<accession>A0A8J3H360</accession>
<dbReference type="Proteomes" id="UP000626220">
    <property type="component" value="Unassembled WGS sequence"/>
</dbReference>
<evidence type="ECO:0000256" key="1">
    <source>
        <dbReference type="SAM" id="MobiDB-lite"/>
    </source>
</evidence>
<organism evidence="2 3">
    <name type="scientific">Seohaeicola zhoushanensis</name>
    <dbReference type="NCBI Taxonomy" id="1569283"/>
    <lineage>
        <taxon>Bacteria</taxon>
        <taxon>Pseudomonadati</taxon>
        <taxon>Pseudomonadota</taxon>
        <taxon>Alphaproteobacteria</taxon>
        <taxon>Rhodobacterales</taxon>
        <taxon>Roseobacteraceae</taxon>
        <taxon>Seohaeicola</taxon>
    </lineage>
</organism>
<reference evidence="2" key="2">
    <citation type="submission" date="2020-09" db="EMBL/GenBank/DDBJ databases">
        <authorList>
            <person name="Sun Q."/>
            <person name="Kim S."/>
        </authorList>
    </citation>
    <scope>NUCLEOTIDE SEQUENCE</scope>
    <source>
        <strain evidence="2">KCTC 42650</strain>
    </source>
</reference>
<feature type="region of interest" description="Disordered" evidence="1">
    <location>
        <begin position="1"/>
        <end position="23"/>
    </location>
</feature>
<protein>
    <submittedName>
        <fullName evidence="2">Uncharacterized protein</fullName>
    </submittedName>
</protein>
<dbReference type="EMBL" id="BNCJ01000027">
    <property type="protein sequence ID" value="GHF71365.1"/>
    <property type="molecule type" value="Genomic_DNA"/>
</dbReference>